<keyword evidence="2" id="KW-0560">Oxidoreductase</keyword>
<feature type="non-terminal residue" evidence="4">
    <location>
        <position position="1"/>
    </location>
</feature>
<dbReference type="GO" id="GO:0016491">
    <property type="term" value="F:oxidoreductase activity"/>
    <property type="evidence" value="ECO:0007669"/>
    <property type="project" value="UniProtKB-KW"/>
</dbReference>
<dbReference type="PANTHER" id="PTHR47706:SF9">
    <property type="entry name" value="NMRA-LIKE DOMAIN-CONTAINING PROTEIN-RELATED"/>
    <property type="match status" value="1"/>
</dbReference>
<dbReference type="InterPro" id="IPR051609">
    <property type="entry name" value="NmrA/Isoflavone_reductase-like"/>
</dbReference>
<protein>
    <recommendedName>
        <fullName evidence="3">NmrA-like domain-containing protein</fullName>
    </recommendedName>
</protein>
<accession>A0A9P5Q0J1</accession>
<evidence type="ECO:0000313" key="4">
    <source>
        <dbReference type="EMBL" id="KAF9071410.1"/>
    </source>
</evidence>
<dbReference type="EMBL" id="JADNRY010000032">
    <property type="protein sequence ID" value="KAF9071410.1"/>
    <property type="molecule type" value="Genomic_DNA"/>
</dbReference>
<evidence type="ECO:0000256" key="2">
    <source>
        <dbReference type="ARBA" id="ARBA00023002"/>
    </source>
</evidence>
<dbReference type="Proteomes" id="UP000772434">
    <property type="component" value="Unassembled WGS sequence"/>
</dbReference>
<organism evidence="4 5">
    <name type="scientific">Rhodocollybia butyracea</name>
    <dbReference type="NCBI Taxonomy" id="206335"/>
    <lineage>
        <taxon>Eukaryota</taxon>
        <taxon>Fungi</taxon>
        <taxon>Dikarya</taxon>
        <taxon>Basidiomycota</taxon>
        <taxon>Agaricomycotina</taxon>
        <taxon>Agaricomycetes</taxon>
        <taxon>Agaricomycetidae</taxon>
        <taxon>Agaricales</taxon>
        <taxon>Marasmiineae</taxon>
        <taxon>Omphalotaceae</taxon>
        <taxon>Rhodocollybia</taxon>
    </lineage>
</organism>
<gene>
    <name evidence="4" type="ORF">BDP27DRAFT_1219090</name>
</gene>
<dbReference type="SUPFAM" id="SSF51735">
    <property type="entry name" value="NAD(P)-binding Rossmann-fold domains"/>
    <property type="match status" value="1"/>
</dbReference>
<dbReference type="PANTHER" id="PTHR47706">
    <property type="entry name" value="NMRA-LIKE FAMILY PROTEIN"/>
    <property type="match status" value="1"/>
</dbReference>
<dbReference type="Pfam" id="PF05368">
    <property type="entry name" value="NmrA"/>
    <property type="match status" value="1"/>
</dbReference>
<keyword evidence="1" id="KW-0521">NADP</keyword>
<dbReference type="OrthoDB" id="5283654at2759"/>
<feature type="domain" description="NmrA-like" evidence="3">
    <location>
        <begin position="23"/>
        <end position="194"/>
    </location>
</feature>
<keyword evidence="5" id="KW-1185">Reference proteome</keyword>
<name>A0A9P5Q0J1_9AGAR</name>
<evidence type="ECO:0000259" key="3">
    <source>
        <dbReference type="Pfam" id="PF05368"/>
    </source>
</evidence>
<sequence>LVVLYQKKTLPEDLASRPGLPIDFTDVSALTAIFKEQTIDVVISTLPFPEGQKAQFILADAAKAAGCVKLFVPSEWSSPTEGARDREEKNFWGLKDEFAEYLKSIELPFTRFYTGSFFSAVPWIGALDVSEDFHVIGKGDKLLSITSETDIGGYVAHVLTNYPLTSPELVNRSLRIEGQSITLTEIAAIYGKRIVYVPDGGQITAVSAEEAYMKTELQTAAQDGHLSNGWDWKSWNYNPELAASANKLWPGHVWQTLESTVEKK</sequence>
<dbReference type="InterPro" id="IPR036291">
    <property type="entry name" value="NAD(P)-bd_dom_sf"/>
</dbReference>
<proteinExistence type="predicted"/>
<dbReference type="InterPro" id="IPR008030">
    <property type="entry name" value="NmrA-like"/>
</dbReference>
<evidence type="ECO:0000313" key="5">
    <source>
        <dbReference type="Proteomes" id="UP000772434"/>
    </source>
</evidence>
<dbReference type="Gene3D" id="3.40.50.720">
    <property type="entry name" value="NAD(P)-binding Rossmann-like Domain"/>
    <property type="match status" value="1"/>
</dbReference>
<dbReference type="AlphaFoldDB" id="A0A9P5Q0J1"/>
<evidence type="ECO:0000256" key="1">
    <source>
        <dbReference type="ARBA" id="ARBA00022857"/>
    </source>
</evidence>
<reference evidence="4" key="1">
    <citation type="submission" date="2020-11" db="EMBL/GenBank/DDBJ databases">
        <authorList>
            <consortium name="DOE Joint Genome Institute"/>
            <person name="Ahrendt S."/>
            <person name="Riley R."/>
            <person name="Andreopoulos W."/>
            <person name="Labutti K."/>
            <person name="Pangilinan J."/>
            <person name="Ruiz-Duenas F.J."/>
            <person name="Barrasa J.M."/>
            <person name="Sanchez-Garcia M."/>
            <person name="Camarero S."/>
            <person name="Miyauchi S."/>
            <person name="Serrano A."/>
            <person name="Linde D."/>
            <person name="Babiker R."/>
            <person name="Drula E."/>
            <person name="Ayuso-Fernandez I."/>
            <person name="Pacheco R."/>
            <person name="Padilla G."/>
            <person name="Ferreira P."/>
            <person name="Barriuso J."/>
            <person name="Kellner H."/>
            <person name="Castanera R."/>
            <person name="Alfaro M."/>
            <person name="Ramirez L."/>
            <person name="Pisabarro A.G."/>
            <person name="Kuo A."/>
            <person name="Tritt A."/>
            <person name="Lipzen A."/>
            <person name="He G."/>
            <person name="Yan M."/>
            <person name="Ng V."/>
            <person name="Cullen D."/>
            <person name="Martin F."/>
            <person name="Rosso M.-N."/>
            <person name="Henrissat B."/>
            <person name="Hibbett D."/>
            <person name="Martinez A.T."/>
            <person name="Grigoriev I.V."/>
        </authorList>
    </citation>
    <scope>NUCLEOTIDE SEQUENCE</scope>
    <source>
        <strain evidence="4">AH 40177</strain>
    </source>
</reference>
<comment type="caution">
    <text evidence="4">The sequence shown here is derived from an EMBL/GenBank/DDBJ whole genome shotgun (WGS) entry which is preliminary data.</text>
</comment>